<dbReference type="PRINTS" id="PR00359">
    <property type="entry name" value="BP450"/>
</dbReference>
<protein>
    <submittedName>
        <fullName evidence="3">Cytochrome P450</fullName>
    </submittedName>
</protein>
<dbReference type="PROSITE" id="PS00086">
    <property type="entry name" value="CYTOCHROME_P450"/>
    <property type="match status" value="1"/>
</dbReference>
<dbReference type="PANTHER" id="PTHR46696:SF6">
    <property type="entry name" value="P450, PUTATIVE (EUROFUNG)-RELATED"/>
    <property type="match status" value="1"/>
</dbReference>
<dbReference type="Proteomes" id="UP001551176">
    <property type="component" value="Unassembled WGS sequence"/>
</dbReference>
<dbReference type="InterPro" id="IPR017972">
    <property type="entry name" value="Cyt_P450_CS"/>
</dbReference>
<dbReference type="Gene3D" id="1.10.630.10">
    <property type="entry name" value="Cytochrome P450"/>
    <property type="match status" value="1"/>
</dbReference>
<gene>
    <name evidence="3" type="ORF">ABZ921_08370</name>
</gene>
<organism evidence="3 4">
    <name type="scientific">Streptomyces atriruber</name>
    <dbReference type="NCBI Taxonomy" id="545121"/>
    <lineage>
        <taxon>Bacteria</taxon>
        <taxon>Bacillati</taxon>
        <taxon>Actinomycetota</taxon>
        <taxon>Actinomycetes</taxon>
        <taxon>Kitasatosporales</taxon>
        <taxon>Streptomycetaceae</taxon>
        <taxon>Streptomyces</taxon>
    </lineage>
</organism>
<dbReference type="SUPFAM" id="SSF48264">
    <property type="entry name" value="Cytochrome P450"/>
    <property type="match status" value="1"/>
</dbReference>
<dbReference type="InterPro" id="IPR002397">
    <property type="entry name" value="Cyt_P450_B"/>
</dbReference>
<keyword evidence="4" id="KW-1185">Reference proteome</keyword>
<dbReference type="InterPro" id="IPR036396">
    <property type="entry name" value="Cyt_P450_sf"/>
</dbReference>
<dbReference type="PANTHER" id="PTHR46696">
    <property type="entry name" value="P450, PUTATIVE (EUROFUNG)-RELATED"/>
    <property type="match status" value="1"/>
</dbReference>
<comment type="caution">
    <text evidence="3">The sequence shown here is derived from an EMBL/GenBank/DDBJ whole genome shotgun (WGS) entry which is preliminary data.</text>
</comment>
<proteinExistence type="inferred from homology"/>
<keyword evidence="2" id="KW-0503">Monooxygenase</keyword>
<evidence type="ECO:0000313" key="4">
    <source>
        <dbReference type="Proteomes" id="UP001551176"/>
    </source>
</evidence>
<keyword evidence="2" id="KW-0560">Oxidoreductase</keyword>
<dbReference type="EMBL" id="JBEYXV010000003">
    <property type="protein sequence ID" value="MEU6820628.1"/>
    <property type="molecule type" value="Genomic_DNA"/>
</dbReference>
<evidence type="ECO:0000313" key="3">
    <source>
        <dbReference type="EMBL" id="MEU6820628.1"/>
    </source>
</evidence>
<reference evidence="3 4" key="1">
    <citation type="submission" date="2024-06" db="EMBL/GenBank/DDBJ databases">
        <title>The Natural Products Discovery Center: Release of the First 8490 Sequenced Strains for Exploring Actinobacteria Biosynthetic Diversity.</title>
        <authorList>
            <person name="Kalkreuter E."/>
            <person name="Kautsar S.A."/>
            <person name="Yang D."/>
            <person name="Bader C.D."/>
            <person name="Teijaro C.N."/>
            <person name="Fluegel L."/>
            <person name="Davis C.M."/>
            <person name="Simpson J.R."/>
            <person name="Lauterbach L."/>
            <person name="Steele A.D."/>
            <person name="Gui C."/>
            <person name="Meng S."/>
            <person name="Li G."/>
            <person name="Viehrig K."/>
            <person name="Ye F."/>
            <person name="Su P."/>
            <person name="Kiefer A.F."/>
            <person name="Nichols A."/>
            <person name="Cepeda A.J."/>
            <person name="Yan W."/>
            <person name="Fan B."/>
            <person name="Jiang Y."/>
            <person name="Adhikari A."/>
            <person name="Zheng C.-J."/>
            <person name="Schuster L."/>
            <person name="Cowan T.M."/>
            <person name="Smanski M.J."/>
            <person name="Chevrette M.G."/>
            <person name="De Carvalho L.P.S."/>
            <person name="Shen B."/>
        </authorList>
    </citation>
    <scope>NUCLEOTIDE SEQUENCE [LARGE SCALE GENOMIC DNA]</scope>
    <source>
        <strain evidence="3 4">NPDC046838</strain>
    </source>
</reference>
<comment type="similarity">
    <text evidence="1 2">Belongs to the cytochrome P450 family.</text>
</comment>
<evidence type="ECO:0000256" key="2">
    <source>
        <dbReference type="RuleBase" id="RU000461"/>
    </source>
</evidence>
<evidence type="ECO:0000256" key="1">
    <source>
        <dbReference type="ARBA" id="ARBA00010617"/>
    </source>
</evidence>
<dbReference type="Pfam" id="PF00067">
    <property type="entry name" value="p450"/>
    <property type="match status" value="1"/>
</dbReference>
<sequence length="419" mass="45150">MSEHLQEQGEIDPAKLFDLLSPEYMASPYDAYRVAREKAPVCPMAADGPWIVTGQEEMAAVLQDPTRFTSRTNTHGTYAFTDECRELLSGSVYYRVTPFNADPEDHGRFRSFIDEEFSPTALRRHEPAVRAAAAALVAEFKDTGGVDLLAGLAYPLPLTVLCDIIGVPAEDRATVKGWLGDWLLMQVLPLPPEDQLRCAKSVLAYEEYVRGLLADRRRQPADDLLTALADAAAQSDPVCTVDDAVLALLVLLASGHETTTHLIANTVHRLLADRKQWERLVADPGLIPAAVEEGLRFNTSVQSAPRVVTEDVTLGGVAVPAGAKVHAMVAAAGRDPGTADDPETFSLDRTTLPRHFAFGHGPHSCLGADLARLQGRVALEALVEAVPELALAPDFAPQHLPGGLVINGLLALPVTWPTS</sequence>
<keyword evidence="2" id="KW-0479">Metal-binding</keyword>
<keyword evidence="2" id="KW-0349">Heme</keyword>
<keyword evidence="2" id="KW-0408">Iron</keyword>
<accession>A0ABV3BI05</accession>
<name>A0ABV3BI05_9ACTN</name>
<dbReference type="RefSeq" id="WP_359346336.1">
    <property type="nucleotide sequence ID" value="NZ_JBEYXV010000003.1"/>
</dbReference>
<dbReference type="InterPro" id="IPR001128">
    <property type="entry name" value="Cyt_P450"/>
</dbReference>